<dbReference type="EMBL" id="CASHTH010001351">
    <property type="protein sequence ID" value="CAI8014244.1"/>
    <property type="molecule type" value="Genomic_DNA"/>
</dbReference>
<feature type="compositionally biased region" description="Basic residues" evidence="5">
    <location>
        <begin position="71"/>
        <end position="82"/>
    </location>
</feature>
<reference evidence="6" key="1">
    <citation type="submission" date="2023-03" db="EMBL/GenBank/DDBJ databases">
        <authorList>
            <person name="Steffen K."/>
            <person name="Cardenas P."/>
        </authorList>
    </citation>
    <scope>NUCLEOTIDE SEQUENCE</scope>
</reference>
<dbReference type="PANTHER" id="PTHR10746">
    <property type="entry name" value="50S RIBOSOMAL PROTEIN L4"/>
    <property type="match status" value="1"/>
</dbReference>
<protein>
    <recommendedName>
        <fullName evidence="4">Large ribosomal subunit protein uL4m</fullName>
    </recommendedName>
</protein>
<gene>
    <name evidence="6" type="ORF">GBAR_LOCUS8937</name>
</gene>
<dbReference type="GO" id="GO:0005840">
    <property type="term" value="C:ribosome"/>
    <property type="evidence" value="ECO:0007669"/>
    <property type="project" value="UniProtKB-KW"/>
</dbReference>
<dbReference type="Gene3D" id="3.40.1370.10">
    <property type="match status" value="1"/>
</dbReference>
<evidence type="ECO:0000313" key="7">
    <source>
        <dbReference type="Proteomes" id="UP001174909"/>
    </source>
</evidence>
<dbReference type="InterPro" id="IPR013005">
    <property type="entry name" value="Ribosomal_uL4-like"/>
</dbReference>
<dbReference type="InterPro" id="IPR002136">
    <property type="entry name" value="Ribosomal_uL4"/>
</dbReference>
<name>A0AA35WBB6_GEOBA</name>
<comment type="similarity">
    <text evidence="1">Belongs to the universal ribosomal protein uL4 family.</text>
</comment>
<keyword evidence="7" id="KW-1185">Reference proteome</keyword>
<dbReference type="Pfam" id="PF00573">
    <property type="entry name" value="Ribosomal_L4"/>
    <property type="match status" value="1"/>
</dbReference>
<evidence type="ECO:0000256" key="1">
    <source>
        <dbReference type="ARBA" id="ARBA00010528"/>
    </source>
</evidence>
<dbReference type="NCBIfam" id="TIGR03953">
    <property type="entry name" value="rplD_bact"/>
    <property type="match status" value="1"/>
</dbReference>
<dbReference type="HAMAP" id="MF_01328_B">
    <property type="entry name" value="Ribosomal_uL4_B"/>
    <property type="match status" value="1"/>
</dbReference>
<comment type="caution">
    <text evidence="6">The sequence shown here is derived from an EMBL/GenBank/DDBJ whole genome shotgun (WGS) entry which is preliminary data.</text>
</comment>
<dbReference type="SUPFAM" id="SSF52166">
    <property type="entry name" value="Ribosomal protein L4"/>
    <property type="match status" value="1"/>
</dbReference>
<feature type="compositionally biased region" description="Basic and acidic residues" evidence="5">
    <location>
        <begin position="61"/>
        <end position="70"/>
    </location>
</feature>
<evidence type="ECO:0000256" key="4">
    <source>
        <dbReference type="ARBA" id="ARBA00040565"/>
    </source>
</evidence>
<proteinExistence type="inferred from homology"/>
<dbReference type="GO" id="GO:1990904">
    <property type="term" value="C:ribonucleoprotein complex"/>
    <property type="evidence" value="ECO:0007669"/>
    <property type="project" value="UniProtKB-KW"/>
</dbReference>
<evidence type="ECO:0000313" key="6">
    <source>
        <dbReference type="EMBL" id="CAI8014244.1"/>
    </source>
</evidence>
<evidence type="ECO:0000256" key="3">
    <source>
        <dbReference type="ARBA" id="ARBA00023274"/>
    </source>
</evidence>
<keyword evidence="2 6" id="KW-0689">Ribosomal protein</keyword>
<dbReference type="Proteomes" id="UP001174909">
    <property type="component" value="Unassembled WGS sequence"/>
</dbReference>
<dbReference type="InterPro" id="IPR023574">
    <property type="entry name" value="Ribosomal_uL4_dom_sf"/>
</dbReference>
<evidence type="ECO:0000256" key="5">
    <source>
        <dbReference type="SAM" id="MobiDB-lite"/>
    </source>
</evidence>
<keyword evidence="3" id="KW-0687">Ribonucleoprotein</keyword>
<sequence length="210" mass="23634">MSSIVTVSWLSFRGTLKSFQTGQVLGTVHLHPFVFGAPPRIDILHRIVVWQRAKRREGLAKVKDRSEVRGGGRKPWKQKGGGRARQGSIRAPHWRGGGVVHGPRGPKSYDYTLPKYTQGDLTVVDALQVPTHRVRETLPILEREEWSSVLMVDGGELDRNLCYATRNLQKVDVLPSRGLNVYSILLRDKLVLSIGAVRQLEQRLLQDCVD</sequence>
<accession>A0AA35WBB6</accession>
<evidence type="ECO:0000256" key="2">
    <source>
        <dbReference type="ARBA" id="ARBA00022980"/>
    </source>
</evidence>
<dbReference type="GO" id="GO:0003735">
    <property type="term" value="F:structural constituent of ribosome"/>
    <property type="evidence" value="ECO:0007669"/>
    <property type="project" value="InterPro"/>
</dbReference>
<dbReference type="GO" id="GO:0006412">
    <property type="term" value="P:translation"/>
    <property type="evidence" value="ECO:0007669"/>
    <property type="project" value="InterPro"/>
</dbReference>
<dbReference type="PANTHER" id="PTHR10746:SF6">
    <property type="entry name" value="LARGE RIBOSOMAL SUBUNIT PROTEIN UL4M"/>
    <property type="match status" value="1"/>
</dbReference>
<organism evidence="6 7">
    <name type="scientific">Geodia barretti</name>
    <name type="common">Barrett's horny sponge</name>
    <dbReference type="NCBI Taxonomy" id="519541"/>
    <lineage>
        <taxon>Eukaryota</taxon>
        <taxon>Metazoa</taxon>
        <taxon>Porifera</taxon>
        <taxon>Demospongiae</taxon>
        <taxon>Heteroscleromorpha</taxon>
        <taxon>Tetractinellida</taxon>
        <taxon>Astrophorina</taxon>
        <taxon>Geodiidae</taxon>
        <taxon>Geodia</taxon>
    </lineage>
</organism>
<feature type="region of interest" description="Disordered" evidence="5">
    <location>
        <begin position="61"/>
        <end position="97"/>
    </location>
</feature>
<dbReference type="AlphaFoldDB" id="A0AA35WBB6"/>